<dbReference type="PATRIC" id="fig|104102.11.peg.271"/>
<evidence type="ECO:0000256" key="1">
    <source>
        <dbReference type="SAM" id="Phobius"/>
    </source>
</evidence>
<dbReference type="EMBL" id="LHZT01000106">
    <property type="protein sequence ID" value="KXV59340.1"/>
    <property type="molecule type" value="Genomic_DNA"/>
</dbReference>
<feature type="transmembrane region" description="Helical" evidence="1">
    <location>
        <begin position="44"/>
        <end position="69"/>
    </location>
</feature>
<gene>
    <name evidence="2" type="ORF">AD947_04240</name>
    <name evidence="3" type="ORF">HC62_16540</name>
</gene>
<dbReference type="Proteomes" id="UP000075411">
    <property type="component" value="Unassembled WGS sequence"/>
</dbReference>
<evidence type="ECO:0000313" key="4">
    <source>
        <dbReference type="Proteomes" id="UP000075411"/>
    </source>
</evidence>
<name>A0A149U1T9_9PROT</name>
<sequence length="70" mass="8269">MTGSLYQNAKMRTGITLFSLCLAVTQLAYHPFLKRKIFSWPEWYFFEAIGLFVRKFLIFKGFPGFLFMVC</sequence>
<comment type="caution">
    <text evidence="2">The sequence shown here is derived from an EMBL/GenBank/DDBJ whole genome shotgun (WGS) entry which is preliminary data.</text>
</comment>
<keyword evidence="1" id="KW-0472">Membrane</keyword>
<keyword evidence="1" id="KW-1133">Transmembrane helix</keyword>
<dbReference type="Proteomes" id="UP000194565">
    <property type="component" value="Unassembled WGS sequence"/>
</dbReference>
<keyword evidence="1" id="KW-0812">Transmembrane</keyword>
<evidence type="ECO:0000313" key="3">
    <source>
        <dbReference type="EMBL" id="OUI81080.1"/>
    </source>
</evidence>
<accession>A0A149U1T9</accession>
<protein>
    <submittedName>
        <fullName evidence="2">Uncharacterized protein</fullName>
    </submittedName>
</protein>
<evidence type="ECO:0000313" key="5">
    <source>
        <dbReference type="Proteomes" id="UP000194565"/>
    </source>
</evidence>
<proteinExistence type="predicted"/>
<reference evidence="2 4" key="2">
    <citation type="submission" date="2015-06" db="EMBL/GenBank/DDBJ databases">
        <title>Improved classification and identification of acetic acid bacteria using matrix-assisted laser desorption/ionization time-of-flight mass spectrometry; Gluconobacter nephelii and Gluconobacter uchimurae are later heterotypic synonyms of Gluconobacter japonicus and Gluconobacter oxydans, respectively.</title>
        <authorList>
            <person name="Li L."/>
            <person name="Cleenwerck I."/>
            <person name="De Vuyst L."/>
            <person name="Vandamme P."/>
        </authorList>
    </citation>
    <scope>NUCLEOTIDE SEQUENCE [LARGE SCALE GENOMIC DNA]</scope>
    <source>
        <strain evidence="2 4">LMG 1663</strain>
    </source>
</reference>
<organism evidence="2 4">
    <name type="scientific">Acetobacter tropicalis</name>
    <dbReference type="NCBI Taxonomy" id="104102"/>
    <lineage>
        <taxon>Bacteria</taxon>
        <taxon>Pseudomonadati</taxon>
        <taxon>Pseudomonadota</taxon>
        <taxon>Alphaproteobacteria</taxon>
        <taxon>Acetobacterales</taxon>
        <taxon>Acetobacteraceae</taxon>
        <taxon>Acetobacter</taxon>
    </lineage>
</organism>
<dbReference type="AlphaFoldDB" id="A0A149U1T9"/>
<evidence type="ECO:0000313" key="2">
    <source>
        <dbReference type="EMBL" id="KXV59340.1"/>
    </source>
</evidence>
<reference evidence="3 5" key="1">
    <citation type="submission" date="2014-06" db="EMBL/GenBank/DDBJ databases">
        <authorList>
            <person name="Ju J."/>
            <person name="Zhang J."/>
        </authorList>
    </citation>
    <scope>NUCLEOTIDE SEQUENCE [LARGE SCALE GENOMIC DNA]</scope>
    <source>
        <strain evidence="3">DmW_042</strain>
    </source>
</reference>
<dbReference type="EMBL" id="JOMM01000064">
    <property type="protein sequence ID" value="OUI81080.1"/>
    <property type="molecule type" value="Genomic_DNA"/>
</dbReference>